<gene>
    <name evidence="6" type="ORF">PFTANZ_06148</name>
</gene>
<dbReference type="GO" id="GO:0046789">
    <property type="term" value="F:host cell surface receptor binding"/>
    <property type="evidence" value="ECO:0007669"/>
    <property type="project" value="InterPro"/>
</dbReference>
<feature type="region of interest" description="Disordered" evidence="1">
    <location>
        <begin position="181"/>
        <end position="201"/>
    </location>
</feature>
<dbReference type="Pfam" id="PF05424">
    <property type="entry name" value="Duffy_binding"/>
    <property type="match status" value="2"/>
</dbReference>
<dbReference type="AlphaFoldDB" id="A0A024VXT3"/>
<dbReference type="InterPro" id="IPR042202">
    <property type="entry name" value="Duffy-ag-bd_sf"/>
</dbReference>
<dbReference type="OrthoDB" id="379146at2759"/>
<feature type="domain" description="Duffy-binding-like" evidence="5">
    <location>
        <begin position="532"/>
        <end position="677"/>
    </location>
</feature>
<feature type="domain" description="Duffy-binding-like" evidence="2">
    <location>
        <begin position="786"/>
        <end position="930"/>
    </location>
</feature>
<dbReference type="FunFam" id="1.20.58.1930:FF:000001">
    <property type="entry name" value="Erythrocyte membrane protein 1, PfEMP1"/>
    <property type="match status" value="1"/>
</dbReference>
<evidence type="ECO:0000259" key="3">
    <source>
        <dbReference type="Pfam" id="PF05424"/>
    </source>
</evidence>
<dbReference type="SUPFAM" id="SSF140924">
    <property type="entry name" value="Duffy binding domain-like"/>
    <property type="match status" value="3"/>
</dbReference>
<feature type="domain" description="Duffy-antigen binding" evidence="3">
    <location>
        <begin position="1"/>
        <end position="83"/>
    </location>
</feature>
<dbReference type="Gene3D" id="1.20.1310.20">
    <property type="entry name" value="Duffy-antigen binding domain"/>
    <property type="match status" value="2"/>
</dbReference>
<evidence type="ECO:0000259" key="2">
    <source>
        <dbReference type="Pfam" id="PF03011"/>
    </source>
</evidence>
<dbReference type="InterPro" id="IPR004258">
    <property type="entry name" value="DBL"/>
</dbReference>
<feature type="domain" description="Duffy-antigen binding" evidence="3">
    <location>
        <begin position="326"/>
        <end position="495"/>
    </location>
</feature>
<proteinExistence type="predicted"/>
<dbReference type="Pfam" id="PF18562">
    <property type="entry name" value="CIDR1_gamma"/>
    <property type="match status" value="1"/>
</dbReference>
<feature type="domain" description="Cysteine-rich interdomain region 1 gamma" evidence="4">
    <location>
        <begin position="721"/>
        <end position="769"/>
    </location>
</feature>
<evidence type="ECO:0000259" key="5">
    <source>
        <dbReference type="Pfam" id="PF22672"/>
    </source>
</evidence>
<evidence type="ECO:0008006" key="8">
    <source>
        <dbReference type="Google" id="ProtNLM"/>
    </source>
</evidence>
<dbReference type="Gene3D" id="1.20.58.1930">
    <property type="match status" value="1"/>
</dbReference>
<dbReference type="InterPro" id="IPR041480">
    <property type="entry name" value="CIDR1_gamma"/>
</dbReference>
<feature type="compositionally biased region" description="Basic and acidic residues" evidence="1">
    <location>
        <begin position="1006"/>
        <end position="1022"/>
    </location>
</feature>
<evidence type="ECO:0000259" key="4">
    <source>
        <dbReference type="Pfam" id="PF18562"/>
    </source>
</evidence>
<evidence type="ECO:0000313" key="6">
    <source>
        <dbReference type="EMBL" id="ETW33133.1"/>
    </source>
</evidence>
<dbReference type="InterPro" id="IPR054595">
    <property type="entry name" value="DBL_C"/>
</dbReference>
<name>A0A024VXT3_PLAFA</name>
<sequence length="1022" mass="117863">MFYTFGDLRDFLFGTDISKKHGEKSELKNKIDFLFENTVRKIPNRKTRQEWWDAYGPEIWEAMLCALSYNAKEKKFKVHVRNTLTKQYGYSNVTFTEDPNGPLLSKFSETPQFFRWFTEWGEDFCKQQKEKIRVLNKGCERFTCGKNGDEKAKCVSACKEYEQWLQNWKDQYVQQSEKFNKDKKNEKYKQDPAATEVRNASSARDYLNTQLQKLCKNGDCTCMEKPFTQSQPDAGKNPSAITDMPEALDYPPTDYKEKCDCKVPVPPPKKPEVPQVPSPCTIVDAILGDKSSMGYREGCKHKYNTRYVGWDCGNNGGDKTGSGEDGLCIPLRRQRLYVKDLEELKDENPSHESLREAFIKSAAVETFFSWHEFKKEKEKEEKEKAQLVYKTTGPNEFDKKLESGEIPEEFKHQMFYTFGDYRDLCLGKDICKDMSDVQKNIKNVFENADRGIGKRDAPKDWWNNNAEAIWEGMLCALSYDTETKELKNGVRTQVNAEKNNYKNIKFTQKSGRNGQELEAFVSRPQFIRWFEEWAEDFSRKQSYKLKKIQNECQGVNGGNNCDDDGFDCDEMSPNKEGTFETFNCLSCAKSCRSYKKWINTKKAEFEKQQSKYDNEIAHSKINPDNIYHQNFVQDFLKKYASIHLFLEKLKDEPYSNDDNEDIIIDFKNIDKTFKHTQYCAPCSTLGVKCKIDDCTEFTKNRCDKKSFNVTEVIQDKENPIDVHMLVSDNGPNGFKGDLGVCKGTGVFTGIRKDQWTCGYVCGLDICSLKSHNGKKDDQKNILIRALFKRWIEHFLEDYNKINDKLSQCINNTNKSICINECKRKCDCVGKWEEEKRKEWDIVKKRFFNQYKIYDSRVYEVKSFLQQGPFHDDVQKAIKPSKYLDEFEDSNECTDSDSSGNGQHKKKDVVICLLDKLQKQIETCQTKHKETSGNTCSPPPNPDTQTDTPLPLESFPPPFCNVPANPCSDSGVTNVVTVKDVAGEVRKKAQERVKGIKGLTADASQGKYEHGGEGSDLNKEKGI</sequence>
<evidence type="ECO:0000256" key="1">
    <source>
        <dbReference type="SAM" id="MobiDB-lite"/>
    </source>
</evidence>
<dbReference type="EMBL" id="KI926862">
    <property type="protein sequence ID" value="ETW33133.1"/>
    <property type="molecule type" value="Genomic_DNA"/>
</dbReference>
<feature type="region of interest" description="Disordered" evidence="1">
    <location>
        <begin position="987"/>
        <end position="1022"/>
    </location>
</feature>
<dbReference type="Proteomes" id="UP000030708">
    <property type="component" value="Unassembled WGS sequence"/>
</dbReference>
<reference evidence="6 7" key="2">
    <citation type="submission" date="2013-02" db="EMBL/GenBank/DDBJ databases">
        <title>The Genome Sequence of Plasmodium falciparum Tanzania (2000708).</title>
        <authorList>
            <consortium name="The Broad Institute Genome Sequencing Platform"/>
            <consortium name="The Broad Institute Genome Sequencing Center for Infectious Disease"/>
            <person name="Neafsey D."/>
            <person name="Cheeseman I."/>
            <person name="Volkman S."/>
            <person name="Adams J."/>
            <person name="Walker B."/>
            <person name="Young S.K."/>
            <person name="Zeng Q."/>
            <person name="Gargeya S."/>
            <person name="Fitzgerald M."/>
            <person name="Haas B."/>
            <person name="Abouelleil A."/>
            <person name="Alvarado L."/>
            <person name="Arachchi H.M."/>
            <person name="Berlin A.M."/>
            <person name="Chapman S.B."/>
            <person name="Dewar J."/>
            <person name="Goldberg J."/>
            <person name="Griggs A."/>
            <person name="Gujja S."/>
            <person name="Hansen M."/>
            <person name="Howarth C."/>
            <person name="Imamovic A."/>
            <person name="Larimer J."/>
            <person name="McCowan C."/>
            <person name="Murphy C."/>
            <person name="Neiman D."/>
            <person name="Pearson M."/>
            <person name="Priest M."/>
            <person name="Roberts A."/>
            <person name="Saif S."/>
            <person name="Shea T."/>
            <person name="Sisk P."/>
            <person name="Sykes S."/>
            <person name="Wortman J."/>
            <person name="Nusbaum C."/>
            <person name="Birren B."/>
        </authorList>
    </citation>
    <scope>NUCLEOTIDE SEQUENCE [LARGE SCALE GENOMIC DNA]</scope>
    <source>
        <strain evidence="7">Tanzania (2000708)</strain>
    </source>
</reference>
<dbReference type="Pfam" id="PF22672">
    <property type="entry name" value="DBL_C"/>
    <property type="match status" value="1"/>
</dbReference>
<dbReference type="Pfam" id="PF03011">
    <property type="entry name" value="PFEMP"/>
    <property type="match status" value="1"/>
</dbReference>
<dbReference type="Gene3D" id="1.20.58.830">
    <property type="match status" value="2"/>
</dbReference>
<feature type="non-terminal residue" evidence="6">
    <location>
        <position position="1022"/>
    </location>
</feature>
<organism evidence="6 7">
    <name type="scientific">Plasmodium falciparum Tanzania</name>
    <name type="common">2000708</name>
    <dbReference type="NCBI Taxonomy" id="1036725"/>
    <lineage>
        <taxon>Eukaryota</taxon>
        <taxon>Sar</taxon>
        <taxon>Alveolata</taxon>
        <taxon>Apicomplexa</taxon>
        <taxon>Aconoidasida</taxon>
        <taxon>Haemosporida</taxon>
        <taxon>Plasmodiidae</taxon>
        <taxon>Plasmodium</taxon>
        <taxon>Plasmodium (Laverania)</taxon>
    </lineage>
</organism>
<feature type="compositionally biased region" description="Basic and acidic residues" evidence="1">
    <location>
        <begin position="181"/>
        <end position="190"/>
    </location>
</feature>
<reference evidence="6 7" key="1">
    <citation type="submission" date="2013-02" db="EMBL/GenBank/DDBJ databases">
        <title>The Genome Annotation of Plasmodium falciparum Tanzania (2000708).</title>
        <authorList>
            <consortium name="The Broad Institute Genome Sequencing Platform"/>
            <consortium name="The Broad Institute Genome Sequencing Center for Infectious Disease"/>
            <person name="Neafsey D."/>
            <person name="Hoffman S."/>
            <person name="Volkman S."/>
            <person name="Rosenthal P."/>
            <person name="Walker B."/>
            <person name="Young S.K."/>
            <person name="Zeng Q."/>
            <person name="Gargeya S."/>
            <person name="Fitzgerald M."/>
            <person name="Haas B."/>
            <person name="Abouelleil A."/>
            <person name="Allen A.W."/>
            <person name="Alvarado L."/>
            <person name="Arachchi H.M."/>
            <person name="Berlin A.M."/>
            <person name="Chapman S.B."/>
            <person name="Gainer-Dewar J."/>
            <person name="Goldberg J."/>
            <person name="Griggs A."/>
            <person name="Gujja S."/>
            <person name="Hansen M."/>
            <person name="Howarth C."/>
            <person name="Imamovic A."/>
            <person name="Ireland A."/>
            <person name="Larimer J."/>
            <person name="McCowan C."/>
            <person name="Murphy C."/>
            <person name="Pearson M."/>
            <person name="Poon T.W."/>
            <person name="Priest M."/>
            <person name="Roberts A."/>
            <person name="Saif S."/>
            <person name="Shea T."/>
            <person name="Sisk P."/>
            <person name="Sykes S."/>
            <person name="Wortman J."/>
            <person name="Nusbaum C."/>
            <person name="Birren B."/>
        </authorList>
    </citation>
    <scope>NUCLEOTIDE SEQUENCE [LARGE SCALE GENOMIC DNA]</scope>
    <source>
        <strain evidence="7">Tanzania (2000708)</strain>
    </source>
</reference>
<accession>A0A024VXT3</accession>
<feature type="region of interest" description="Disordered" evidence="1">
    <location>
        <begin position="924"/>
        <end position="947"/>
    </location>
</feature>
<evidence type="ECO:0000313" key="7">
    <source>
        <dbReference type="Proteomes" id="UP000030708"/>
    </source>
</evidence>
<dbReference type="GO" id="GO:0016020">
    <property type="term" value="C:membrane"/>
    <property type="evidence" value="ECO:0007669"/>
    <property type="project" value="InterPro"/>
</dbReference>
<protein>
    <recommendedName>
        <fullName evidence="8">Duffy-binding-like domain-containing protein</fullName>
    </recommendedName>
</protein>
<dbReference type="InterPro" id="IPR008602">
    <property type="entry name" value="Duffy-antigen-binding"/>
</dbReference>